<gene>
    <name evidence="2" type="ORF">GHT07_21025</name>
</gene>
<proteinExistence type="inferred from homology"/>
<dbReference type="InterPro" id="IPR042100">
    <property type="entry name" value="Bug_dom1"/>
</dbReference>
<evidence type="ECO:0000313" key="2">
    <source>
        <dbReference type="EMBL" id="MRD49759.1"/>
    </source>
</evidence>
<dbReference type="PANTHER" id="PTHR42928:SF5">
    <property type="entry name" value="BLR1237 PROTEIN"/>
    <property type="match status" value="1"/>
</dbReference>
<dbReference type="EMBL" id="WJBU01000032">
    <property type="protein sequence ID" value="MRD49759.1"/>
    <property type="molecule type" value="Genomic_DNA"/>
</dbReference>
<dbReference type="Proteomes" id="UP000487350">
    <property type="component" value="Unassembled WGS sequence"/>
</dbReference>
<evidence type="ECO:0000313" key="3">
    <source>
        <dbReference type="Proteomes" id="UP000487350"/>
    </source>
</evidence>
<dbReference type="PANTHER" id="PTHR42928">
    <property type="entry name" value="TRICARBOXYLATE-BINDING PROTEIN"/>
    <property type="match status" value="1"/>
</dbReference>
<dbReference type="AlphaFoldDB" id="A0A844BDH7"/>
<organism evidence="2 3">
    <name type="scientific">Caenimonas koreensis DSM 17982</name>
    <dbReference type="NCBI Taxonomy" id="1121255"/>
    <lineage>
        <taxon>Bacteria</taxon>
        <taxon>Pseudomonadati</taxon>
        <taxon>Pseudomonadota</taxon>
        <taxon>Betaproteobacteria</taxon>
        <taxon>Burkholderiales</taxon>
        <taxon>Comamonadaceae</taxon>
        <taxon>Caenimonas</taxon>
    </lineage>
</organism>
<sequence length="332" mass="34684">MNRRQDMNIDNRMTRRASLKLMGAGAAVMGAPALHAQAFPNRPIRIIVPSGPGGGADTFARLMSIAAARELGQSLVIENVPGAGGIVGADRVVRAPKDGYTVLWGLNPIFTMIPALGTSMPFAPADLQPVCTLISNAYVWVARADFPANNAKELIALAKASPGKFSYASTGNGSAAHLGGALLEQEAGISMLHVPFKGTGIAEVMGGQVDLKMEPLGSAVSLIQGGKLKALAVTSRQVLAPLPNVRPLLEVVPGYEVEGWHSVWVAAGTPPAIVETLRKGFTAAIATPDMRGRVEQTGSNVYLLGAAETTALAAKELDVWKKLIVAKKIVAE</sequence>
<dbReference type="Pfam" id="PF03401">
    <property type="entry name" value="TctC"/>
    <property type="match status" value="1"/>
</dbReference>
<dbReference type="OrthoDB" id="8689250at2"/>
<reference evidence="2 3" key="1">
    <citation type="submission" date="2019-11" db="EMBL/GenBank/DDBJ databases">
        <title>Caenimonas koreensis gen. nov., sp. nov., isolated from activated sludge.</title>
        <authorList>
            <person name="Seung H.R."/>
        </authorList>
    </citation>
    <scope>NUCLEOTIDE SEQUENCE [LARGE SCALE GENOMIC DNA]</scope>
    <source>
        <strain evidence="2 3">EMB320</strain>
    </source>
</reference>
<comment type="caution">
    <text evidence="2">The sequence shown here is derived from an EMBL/GenBank/DDBJ whole genome shotgun (WGS) entry which is preliminary data.</text>
</comment>
<dbReference type="Gene3D" id="3.40.190.150">
    <property type="entry name" value="Bordetella uptake gene, domain 1"/>
    <property type="match status" value="1"/>
</dbReference>
<dbReference type="InterPro" id="IPR005064">
    <property type="entry name" value="BUG"/>
</dbReference>
<dbReference type="Gene3D" id="3.40.190.10">
    <property type="entry name" value="Periplasmic binding protein-like II"/>
    <property type="match status" value="1"/>
</dbReference>
<comment type="similarity">
    <text evidence="1">Belongs to the UPF0065 (bug) family.</text>
</comment>
<keyword evidence="3" id="KW-1185">Reference proteome</keyword>
<protein>
    <submittedName>
        <fullName evidence="2">Tripartite tricarboxylate transporter substrate binding protein</fullName>
    </submittedName>
</protein>
<accession>A0A844BDH7</accession>
<dbReference type="CDD" id="cd07012">
    <property type="entry name" value="PBP2_Bug_TTT"/>
    <property type="match status" value="1"/>
</dbReference>
<dbReference type="SUPFAM" id="SSF53850">
    <property type="entry name" value="Periplasmic binding protein-like II"/>
    <property type="match status" value="1"/>
</dbReference>
<evidence type="ECO:0000256" key="1">
    <source>
        <dbReference type="ARBA" id="ARBA00006987"/>
    </source>
</evidence>
<dbReference type="InterPro" id="IPR006311">
    <property type="entry name" value="TAT_signal"/>
</dbReference>
<dbReference type="PROSITE" id="PS51318">
    <property type="entry name" value="TAT"/>
    <property type="match status" value="1"/>
</dbReference>
<dbReference type="PIRSF" id="PIRSF017082">
    <property type="entry name" value="YflP"/>
    <property type="match status" value="1"/>
</dbReference>
<name>A0A844BDH7_9BURK</name>